<dbReference type="PaxDb" id="35128-Thaps3577"/>
<dbReference type="KEGG" id="tps:THAPSDRAFT_3577"/>
<evidence type="ECO:0000313" key="3">
    <source>
        <dbReference type="Proteomes" id="UP000001449"/>
    </source>
</evidence>
<proteinExistence type="predicted"/>
<dbReference type="HOGENOM" id="CLU_1291201_0_0_1"/>
<protein>
    <submittedName>
        <fullName evidence="2">Uncharacterized protein</fullName>
    </submittedName>
</protein>
<dbReference type="eggNOG" id="ENOG502SUQ4">
    <property type="taxonomic scope" value="Eukaryota"/>
</dbReference>
<keyword evidence="1" id="KW-1133">Transmembrane helix</keyword>
<dbReference type="EMBL" id="CM000640">
    <property type="protein sequence ID" value="EED94323.1"/>
    <property type="molecule type" value="Genomic_DNA"/>
</dbReference>
<gene>
    <name evidence="2" type="ORF">THAPSDRAFT_3577</name>
</gene>
<keyword evidence="1" id="KW-0472">Membrane</keyword>
<dbReference type="AlphaFoldDB" id="B8BY65"/>
<dbReference type="Proteomes" id="UP000001449">
    <property type="component" value="Chromosome 3"/>
</dbReference>
<reference evidence="2 3" key="2">
    <citation type="journal article" date="2008" name="Nature">
        <title>The Phaeodactylum genome reveals the evolutionary history of diatom genomes.</title>
        <authorList>
            <person name="Bowler C."/>
            <person name="Allen A.E."/>
            <person name="Badger J.H."/>
            <person name="Grimwood J."/>
            <person name="Jabbari K."/>
            <person name="Kuo A."/>
            <person name="Maheswari U."/>
            <person name="Martens C."/>
            <person name="Maumus F."/>
            <person name="Otillar R.P."/>
            <person name="Rayko E."/>
            <person name="Salamov A."/>
            <person name="Vandepoele K."/>
            <person name="Beszteri B."/>
            <person name="Gruber A."/>
            <person name="Heijde M."/>
            <person name="Katinka M."/>
            <person name="Mock T."/>
            <person name="Valentin K."/>
            <person name="Verret F."/>
            <person name="Berges J.A."/>
            <person name="Brownlee C."/>
            <person name="Cadoret J.P."/>
            <person name="Chiovitti A."/>
            <person name="Choi C.J."/>
            <person name="Coesel S."/>
            <person name="De Martino A."/>
            <person name="Detter J.C."/>
            <person name="Durkin C."/>
            <person name="Falciatore A."/>
            <person name="Fournet J."/>
            <person name="Haruta M."/>
            <person name="Huysman M.J."/>
            <person name="Jenkins B.D."/>
            <person name="Jiroutova K."/>
            <person name="Jorgensen R.E."/>
            <person name="Joubert Y."/>
            <person name="Kaplan A."/>
            <person name="Kroger N."/>
            <person name="Kroth P.G."/>
            <person name="La Roche J."/>
            <person name="Lindquist E."/>
            <person name="Lommer M."/>
            <person name="Martin-Jezequel V."/>
            <person name="Lopez P.J."/>
            <person name="Lucas S."/>
            <person name="Mangogna M."/>
            <person name="McGinnis K."/>
            <person name="Medlin L.K."/>
            <person name="Montsant A."/>
            <person name="Oudot-Le Secq M.P."/>
            <person name="Napoli C."/>
            <person name="Obornik M."/>
            <person name="Parker M.S."/>
            <person name="Petit J.L."/>
            <person name="Porcel B.M."/>
            <person name="Poulsen N."/>
            <person name="Robison M."/>
            <person name="Rychlewski L."/>
            <person name="Rynearson T.A."/>
            <person name="Schmutz J."/>
            <person name="Shapiro H."/>
            <person name="Siaut M."/>
            <person name="Stanley M."/>
            <person name="Sussman M.R."/>
            <person name="Taylor A.R."/>
            <person name="Vardi A."/>
            <person name="von Dassow P."/>
            <person name="Vyverman W."/>
            <person name="Willis A."/>
            <person name="Wyrwicz L.S."/>
            <person name="Rokhsar D.S."/>
            <person name="Weissenbach J."/>
            <person name="Armbrust E.V."/>
            <person name="Green B.R."/>
            <person name="Van de Peer Y."/>
            <person name="Grigoriev I.V."/>
        </authorList>
    </citation>
    <scope>NUCLEOTIDE SEQUENCE [LARGE SCALE GENOMIC DNA]</scope>
    <source>
        <strain evidence="2 3">CCMP1335</strain>
    </source>
</reference>
<accession>B8BY65</accession>
<dbReference type="RefSeq" id="XP_002288887.1">
    <property type="nucleotide sequence ID" value="XM_002288851.1"/>
</dbReference>
<organism evidence="2 3">
    <name type="scientific">Thalassiosira pseudonana</name>
    <name type="common">Marine diatom</name>
    <name type="synonym">Cyclotella nana</name>
    <dbReference type="NCBI Taxonomy" id="35128"/>
    <lineage>
        <taxon>Eukaryota</taxon>
        <taxon>Sar</taxon>
        <taxon>Stramenopiles</taxon>
        <taxon>Ochrophyta</taxon>
        <taxon>Bacillariophyta</taxon>
        <taxon>Coscinodiscophyceae</taxon>
        <taxon>Thalassiosirophycidae</taxon>
        <taxon>Thalassiosirales</taxon>
        <taxon>Thalassiosiraceae</taxon>
        <taxon>Thalassiosira</taxon>
    </lineage>
</organism>
<name>B8BY65_THAPS</name>
<dbReference type="OMA" id="PTHHVTN"/>
<reference evidence="2 3" key="1">
    <citation type="journal article" date="2004" name="Science">
        <title>The genome of the diatom Thalassiosira pseudonana: ecology, evolution, and metabolism.</title>
        <authorList>
            <person name="Armbrust E.V."/>
            <person name="Berges J.A."/>
            <person name="Bowler C."/>
            <person name="Green B.R."/>
            <person name="Martinez D."/>
            <person name="Putnam N.H."/>
            <person name="Zhou S."/>
            <person name="Allen A.E."/>
            <person name="Apt K.E."/>
            <person name="Bechner M."/>
            <person name="Brzezinski M.A."/>
            <person name="Chaal B.K."/>
            <person name="Chiovitti A."/>
            <person name="Davis A.K."/>
            <person name="Demarest M.S."/>
            <person name="Detter J.C."/>
            <person name="Glavina T."/>
            <person name="Goodstein D."/>
            <person name="Hadi M.Z."/>
            <person name="Hellsten U."/>
            <person name="Hildebrand M."/>
            <person name="Jenkins B.D."/>
            <person name="Jurka J."/>
            <person name="Kapitonov V.V."/>
            <person name="Kroger N."/>
            <person name="Lau W.W."/>
            <person name="Lane T.W."/>
            <person name="Larimer F.W."/>
            <person name="Lippmeier J.C."/>
            <person name="Lucas S."/>
            <person name="Medina M."/>
            <person name="Montsant A."/>
            <person name="Obornik M."/>
            <person name="Parker M.S."/>
            <person name="Palenik B."/>
            <person name="Pazour G.J."/>
            <person name="Richardson P.M."/>
            <person name="Rynearson T.A."/>
            <person name="Saito M.A."/>
            <person name="Schwartz D.C."/>
            <person name="Thamatrakoln K."/>
            <person name="Valentin K."/>
            <person name="Vardi A."/>
            <person name="Wilkerson F.P."/>
            <person name="Rokhsar D.S."/>
        </authorList>
    </citation>
    <scope>NUCLEOTIDE SEQUENCE [LARGE SCALE GENOMIC DNA]</scope>
    <source>
        <strain evidence="2 3">CCMP1335</strain>
    </source>
</reference>
<feature type="transmembrane region" description="Helical" evidence="1">
    <location>
        <begin position="76"/>
        <end position="94"/>
    </location>
</feature>
<dbReference type="GeneID" id="7441909"/>
<sequence length="265" mass="28702">MTAAELKAAPAFVAFATPRSRARSQSLLQNKSLIQRQHPTHHVTNLMMVEAPATLVGSPVGITLIQEFDPIVNVPALSSFVIIAVVFTLLQIRINAVSGAAKRRSEALNALRKAESLQLSASDVGIDASDRPTQNQVGIARDEYEKALRDELSLRTIIPGVRIVAPNDPKRDEEERAAAKRFLGWDSDEFGDNEEDRNEIAAKLSETNDNDQINGLSIGSTFLLAGVATMLLALLWTLSFDPMTADGLFTTLGGSPPSELPLSSW</sequence>
<feature type="transmembrane region" description="Helical" evidence="1">
    <location>
        <begin position="213"/>
        <end position="238"/>
    </location>
</feature>
<dbReference type="InParanoid" id="B8BY65"/>
<keyword evidence="1" id="KW-0812">Transmembrane</keyword>
<evidence type="ECO:0000313" key="2">
    <source>
        <dbReference type="EMBL" id="EED94323.1"/>
    </source>
</evidence>
<evidence type="ECO:0000256" key="1">
    <source>
        <dbReference type="SAM" id="Phobius"/>
    </source>
</evidence>
<keyword evidence="3" id="KW-1185">Reference proteome</keyword>